<feature type="chain" id="PRO_5009535436" description="Yeast cell wall synthesis Kre9/Knh1-like N-terminal domain-containing protein" evidence="2">
    <location>
        <begin position="33"/>
        <end position="914"/>
    </location>
</feature>
<dbReference type="EMBL" id="MGJL01000007">
    <property type="protein sequence ID" value="OGN08303.1"/>
    <property type="molecule type" value="Genomic_DNA"/>
</dbReference>
<evidence type="ECO:0000256" key="2">
    <source>
        <dbReference type="SAM" id="SignalP"/>
    </source>
</evidence>
<reference evidence="4 5" key="1">
    <citation type="journal article" date="2016" name="Nat. Commun.">
        <title>Thousands of microbial genomes shed light on interconnected biogeochemical processes in an aquifer system.</title>
        <authorList>
            <person name="Anantharaman K."/>
            <person name="Brown C.T."/>
            <person name="Hug L.A."/>
            <person name="Sharon I."/>
            <person name="Castelle C.J."/>
            <person name="Probst A.J."/>
            <person name="Thomas B.C."/>
            <person name="Singh A."/>
            <person name="Wilkins M.J."/>
            <person name="Karaoz U."/>
            <person name="Brodie E.L."/>
            <person name="Williams K.H."/>
            <person name="Hubbard S.S."/>
            <person name="Banfield J.F."/>
        </authorList>
    </citation>
    <scope>NUCLEOTIDE SEQUENCE [LARGE SCALE GENOMIC DNA]</scope>
</reference>
<feature type="signal peptide" evidence="2">
    <location>
        <begin position="1"/>
        <end position="32"/>
    </location>
</feature>
<dbReference type="Gene3D" id="2.60.40.10">
    <property type="entry name" value="Immunoglobulins"/>
    <property type="match status" value="1"/>
</dbReference>
<protein>
    <recommendedName>
        <fullName evidence="3">Yeast cell wall synthesis Kre9/Knh1-like N-terminal domain-containing protein</fullName>
    </recommendedName>
</protein>
<evidence type="ECO:0000313" key="4">
    <source>
        <dbReference type="EMBL" id="OGN08303.1"/>
    </source>
</evidence>
<dbReference type="InterPro" id="IPR018466">
    <property type="entry name" value="Kre9/Knh1-like_N"/>
</dbReference>
<dbReference type="PANTHER" id="PTHR40633">
    <property type="entry name" value="MATRIX PROTEIN, PUTATIVE (AFU_ORTHOLOGUE AFUA_8G05410)-RELATED"/>
    <property type="match status" value="1"/>
</dbReference>
<keyword evidence="1 2" id="KW-0732">Signal</keyword>
<comment type="caution">
    <text evidence="4">The sequence shown here is derived from an EMBL/GenBank/DDBJ whole genome shotgun (WGS) entry which is preliminary data.</text>
</comment>
<sequence length="914" mass="98755">MKKYTFLATFLAVSGILITAFLLGGNSQPANAQAVALELNVSVSPYPQYPASPVTISASVAGSQGHQLRYRFDCTNDGTWDTEITHVATTVSGICYYPAVGGYAAHISVRDLVDNRNDTTFVQMVVVPTPTHTPTITPTPTVTPPPVHNPNIRILAPSSGKVERRVLIIGSGFTKEDNYIVFGPGYIPMPEGSLVGRIIAFNIPKEVVSPVCLPLQPEPCPPSQRIAITSGEYAVSVTNRNGTSNSKTFTVTGVIPPRTAIKVLTPNGGESWLLGSKQKISWQSLVASANSRVDQINLLRGEIPVLNIFQFQEGGGLPTVGSLNWQIPQNLVPADNYRIQVVMVAGSQKFDDFSDKPFAITSETGILSVYLNQKFYLKVGQTAEVQDYRKLHLTFDKEIPIVCITTPCYNQGQFSVSIPFLKVPTVTFNLAVGQSQEVYGAKVSMLALQNGVATMLVEAKPIQPSAIKLMFPNGGESWQAGSIQMIRWSAENVSKVTLKLRRDLTGDTVKGIAENLPNTGYYVWQVPRDLPGADDYRVRVISDGASSDVSVWQKIADTFSSSEAAESAVLFDDSDKPFSITSPQVTPTVTPTSTPDVTVSLGVVSPNGGEGWMQGESHKISWRVSQNPDGALQKSGMFWKISLVKYIVCIAYPCVSPETKLIEYAVLDFSSPQSWQWLPVQDIEAGNYQIKVSLMREKRCLTIINCPKEEIVQDLSDNYFTILPLPSTPTPTPTCTVVDCAAPPQGCTYQGGDPCVSCGVLVCSSITPIPTLTPTPTGCLGGPIGCIRITVNYPKGGETWNNGTTQTIKWSYNGAVAKVNVGLISWYPLCTAEICPEQPVRLYTLGRSVANTGSFAWIVGKDINGQTISSGKYLVQVSDAASGRSDYSDGAVSISPLILQKSTILDSFRQLLGN</sequence>
<evidence type="ECO:0000313" key="5">
    <source>
        <dbReference type="Proteomes" id="UP000178023"/>
    </source>
</evidence>
<dbReference type="InterPro" id="IPR013783">
    <property type="entry name" value="Ig-like_fold"/>
</dbReference>
<gene>
    <name evidence="4" type="ORF">A2750_00595</name>
</gene>
<organism evidence="4 5">
    <name type="scientific">Candidatus Yanofskybacteria bacterium RIFCSPHIGHO2_01_FULL_45_42</name>
    <dbReference type="NCBI Taxonomy" id="1802671"/>
    <lineage>
        <taxon>Bacteria</taxon>
        <taxon>Candidatus Yanofskyibacteriota</taxon>
    </lineage>
</organism>
<accession>A0A1F8F5A1</accession>
<dbReference type="Pfam" id="PF10342">
    <property type="entry name" value="Kre9_KNH"/>
    <property type="match status" value="1"/>
</dbReference>
<dbReference type="InterPro" id="IPR052982">
    <property type="entry name" value="SRP1/TIP1-like"/>
</dbReference>
<dbReference type="Proteomes" id="UP000178023">
    <property type="component" value="Unassembled WGS sequence"/>
</dbReference>
<dbReference type="PANTHER" id="PTHR40633:SF5">
    <property type="entry name" value="ANCHORED PROTEIN, PUTATIVE (AFU_ORTHOLOGUE AFUA_8G04370)-RELATED"/>
    <property type="match status" value="1"/>
</dbReference>
<evidence type="ECO:0000259" key="3">
    <source>
        <dbReference type="Pfam" id="PF10342"/>
    </source>
</evidence>
<feature type="domain" description="Yeast cell wall synthesis Kre9/Knh1-like N-terminal" evidence="3">
    <location>
        <begin position="472"/>
        <end position="545"/>
    </location>
</feature>
<name>A0A1F8F5A1_9BACT</name>
<evidence type="ECO:0000256" key="1">
    <source>
        <dbReference type="ARBA" id="ARBA00022729"/>
    </source>
</evidence>
<proteinExistence type="predicted"/>
<dbReference type="AlphaFoldDB" id="A0A1F8F5A1"/>